<keyword evidence="3" id="KW-1185">Reference proteome</keyword>
<evidence type="ECO:0000256" key="1">
    <source>
        <dbReference type="SAM" id="MobiDB-lite"/>
    </source>
</evidence>
<evidence type="ECO:0000313" key="3">
    <source>
        <dbReference type="Proteomes" id="UP000028682"/>
    </source>
</evidence>
<gene>
    <name evidence="2" type="ORF">SLIV_28446</name>
</gene>
<feature type="region of interest" description="Disordered" evidence="1">
    <location>
        <begin position="207"/>
        <end position="270"/>
    </location>
</feature>
<feature type="compositionally biased region" description="Basic and acidic residues" evidence="1">
    <location>
        <begin position="207"/>
        <end position="216"/>
    </location>
</feature>
<feature type="region of interest" description="Disordered" evidence="1">
    <location>
        <begin position="1"/>
        <end position="33"/>
    </location>
</feature>
<reference evidence="3" key="1">
    <citation type="submission" date="2014-08" db="EMBL/GenBank/DDBJ databases">
        <title>Complete genome sequence of Streptomyces lividans TK24.</title>
        <authorList>
            <consortium name="StrepSynth"/>
            <person name="Ruckert C."/>
            <person name="Fridjonson O.H."/>
            <person name="Lambert C."/>
            <person name="van Wezel G.P."/>
            <person name="Bernaerts K."/>
            <person name="Anne J."/>
            <person name="Economou A."/>
            <person name="Kalinowski J."/>
        </authorList>
    </citation>
    <scope>NUCLEOTIDE SEQUENCE [LARGE SCALE GENOMIC DNA]</scope>
    <source>
        <strain evidence="3">TK24</strain>
    </source>
</reference>
<accession>A0ABX6TQN8</accession>
<evidence type="ECO:0000313" key="2">
    <source>
        <dbReference type="EMBL" id="QNR95649.1"/>
    </source>
</evidence>
<dbReference type="Proteomes" id="UP000028682">
    <property type="component" value="Chromosome"/>
</dbReference>
<proteinExistence type="predicted"/>
<feature type="compositionally biased region" description="Basic and acidic residues" evidence="1">
    <location>
        <begin position="9"/>
        <end position="27"/>
    </location>
</feature>
<protein>
    <submittedName>
        <fullName evidence="2">Uncharacterized protein</fullName>
    </submittedName>
</protein>
<feature type="compositionally biased region" description="Basic and acidic residues" evidence="1">
    <location>
        <begin position="239"/>
        <end position="252"/>
    </location>
</feature>
<name>A0ABX6TQN8_STRLI</name>
<dbReference type="EMBL" id="CP009124">
    <property type="protein sequence ID" value="QNR95649.1"/>
    <property type="molecule type" value="Genomic_DNA"/>
</dbReference>
<feature type="region of interest" description="Disordered" evidence="1">
    <location>
        <begin position="59"/>
        <end position="86"/>
    </location>
</feature>
<organism evidence="2 3">
    <name type="scientific">Streptomyces lividans TK24</name>
    <dbReference type="NCBI Taxonomy" id="457428"/>
    <lineage>
        <taxon>Bacteria</taxon>
        <taxon>Bacillati</taxon>
        <taxon>Actinomycetota</taxon>
        <taxon>Actinomycetes</taxon>
        <taxon>Kitasatosporales</taxon>
        <taxon>Streptomycetaceae</taxon>
        <taxon>Streptomyces</taxon>
    </lineage>
</organism>
<sequence length="270" mass="29280">MTAFRSRRSLRDAHHQPDERRARDRAQQGRAGGVLVVGLGEDLGRGEVEEYAAEQAEIGAERALRDGEEEGGGRAEDGGDRVGDQHRDGAAAGVAVQAGQCVGVEAVREVVGDHGHRDRRAHAAADLEGRADRHAVHRAVADHRGRGRQAHLGRAVFVLVGAVCGAAGRQQAFHQVREQESGDEEQERGGYAEHLVARRLQGLRQQVEADHAEHEAAGQAQDQVAPVGDALCRPAAGQRHQERAERDEDRHGPLVSDHPAFTRVRQQQPQ</sequence>